<dbReference type="Proteomes" id="UP000799291">
    <property type="component" value="Unassembled WGS sequence"/>
</dbReference>
<dbReference type="PANTHER" id="PTHR21661:SF39">
    <property type="entry name" value="HYDROLASE, PUTATIVE (AFU_ORTHOLOGUE AFUA_3G08960)-RELATED"/>
    <property type="match status" value="1"/>
</dbReference>
<dbReference type="EMBL" id="MU005588">
    <property type="protein sequence ID" value="KAF2682226.1"/>
    <property type="molecule type" value="Genomic_DNA"/>
</dbReference>
<dbReference type="InterPro" id="IPR029058">
    <property type="entry name" value="AB_hydrolase_fold"/>
</dbReference>
<dbReference type="AlphaFoldDB" id="A0A6G1IVE8"/>
<sequence length="410" mass="46308">MSPFTKPFGTVPATASGKIEPFDIHVEEQKLKDFKELLHLSPVAKPTYENQEAQKEREFGITRDWLIEAKRVWLEEFDWRKEEHELNEYPHFKATITDDDDDGQSHTLHFVALFSSKKDAIPIVRSHGWPCTFAEFLPVLALLRTKYTPQTLPYHIIVPSLPGYTFSSAPPLDRDWTIASSARLIHALMLQLGFGSGYIAQGGDIGAAISRVLAATYPECKAVHLNYSQMFTPDDADSIPLTDAEKKGLQRYDEFNVTGNAYGRMHGTRPSTIGHILASSPLALLSWIAEKYLTWASPNYPISLSVILREVSLYWFTECFATSIYPYREDFGKSGKEKGYFHGQKGLFVDKAMGYSWFPWELGPMPVGWVERTGRLEWVGVHGEGGHFPALERPEVLLGDLEGFVGSVWK</sequence>
<keyword evidence="6" id="KW-1185">Reference proteome</keyword>
<name>A0A6G1IVE8_9PLEO</name>
<proteinExistence type="inferred from homology"/>
<evidence type="ECO:0000256" key="3">
    <source>
        <dbReference type="PIRSR" id="PIRSR001112-1"/>
    </source>
</evidence>
<evidence type="ECO:0000256" key="1">
    <source>
        <dbReference type="ARBA" id="ARBA00010088"/>
    </source>
</evidence>
<gene>
    <name evidence="5" type="ORF">K458DRAFT_391251</name>
</gene>
<accession>A0A6G1IVE8</accession>
<feature type="domain" description="Epoxide hydrolase N-terminal" evidence="4">
    <location>
        <begin position="19"/>
        <end position="136"/>
    </location>
</feature>
<keyword evidence="2 5" id="KW-0378">Hydrolase</keyword>
<feature type="active site" description="Nucleophile" evidence="3">
    <location>
        <position position="204"/>
    </location>
</feature>
<dbReference type="Gene3D" id="3.40.50.1820">
    <property type="entry name" value="alpha/beta hydrolase"/>
    <property type="match status" value="1"/>
</dbReference>
<dbReference type="OrthoDB" id="7130006at2759"/>
<organism evidence="5 6">
    <name type="scientific">Lentithecium fluviatile CBS 122367</name>
    <dbReference type="NCBI Taxonomy" id="1168545"/>
    <lineage>
        <taxon>Eukaryota</taxon>
        <taxon>Fungi</taxon>
        <taxon>Dikarya</taxon>
        <taxon>Ascomycota</taxon>
        <taxon>Pezizomycotina</taxon>
        <taxon>Dothideomycetes</taxon>
        <taxon>Pleosporomycetidae</taxon>
        <taxon>Pleosporales</taxon>
        <taxon>Massarineae</taxon>
        <taxon>Lentitheciaceae</taxon>
        <taxon>Lentithecium</taxon>
    </lineage>
</organism>
<dbReference type="GO" id="GO:0097176">
    <property type="term" value="P:epoxide metabolic process"/>
    <property type="evidence" value="ECO:0007669"/>
    <property type="project" value="TreeGrafter"/>
</dbReference>
<evidence type="ECO:0000313" key="5">
    <source>
        <dbReference type="EMBL" id="KAF2682226.1"/>
    </source>
</evidence>
<dbReference type="PANTHER" id="PTHR21661">
    <property type="entry name" value="EPOXIDE HYDROLASE 1-RELATED"/>
    <property type="match status" value="1"/>
</dbReference>
<evidence type="ECO:0000256" key="2">
    <source>
        <dbReference type="ARBA" id="ARBA00022801"/>
    </source>
</evidence>
<comment type="similarity">
    <text evidence="1">Belongs to the peptidase S33 family.</text>
</comment>
<evidence type="ECO:0000259" key="4">
    <source>
        <dbReference type="Pfam" id="PF06441"/>
    </source>
</evidence>
<dbReference type="InterPro" id="IPR016292">
    <property type="entry name" value="Epoxide_hydrolase"/>
</dbReference>
<dbReference type="InterPro" id="IPR010497">
    <property type="entry name" value="Epoxide_hydro_N"/>
</dbReference>
<feature type="active site" description="Proton donor" evidence="3">
    <location>
        <position position="327"/>
    </location>
</feature>
<feature type="active site" description="Proton acceptor" evidence="3">
    <location>
        <position position="387"/>
    </location>
</feature>
<dbReference type="SUPFAM" id="SSF53474">
    <property type="entry name" value="alpha/beta-Hydrolases"/>
    <property type="match status" value="1"/>
</dbReference>
<dbReference type="Pfam" id="PF06441">
    <property type="entry name" value="EHN"/>
    <property type="match status" value="1"/>
</dbReference>
<protein>
    <submittedName>
        <fullName evidence="5">Alpha/beta-hydrolase</fullName>
    </submittedName>
</protein>
<reference evidence="5" key="1">
    <citation type="journal article" date="2020" name="Stud. Mycol.">
        <title>101 Dothideomycetes genomes: a test case for predicting lifestyles and emergence of pathogens.</title>
        <authorList>
            <person name="Haridas S."/>
            <person name="Albert R."/>
            <person name="Binder M."/>
            <person name="Bloem J."/>
            <person name="Labutti K."/>
            <person name="Salamov A."/>
            <person name="Andreopoulos B."/>
            <person name="Baker S."/>
            <person name="Barry K."/>
            <person name="Bills G."/>
            <person name="Bluhm B."/>
            <person name="Cannon C."/>
            <person name="Castanera R."/>
            <person name="Culley D."/>
            <person name="Daum C."/>
            <person name="Ezra D."/>
            <person name="Gonzalez J."/>
            <person name="Henrissat B."/>
            <person name="Kuo A."/>
            <person name="Liang C."/>
            <person name="Lipzen A."/>
            <person name="Lutzoni F."/>
            <person name="Magnuson J."/>
            <person name="Mondo S."/>
            <person name="Nolan M."/>
            <person name="Ohm R."/>
            <person name="Pangilinan J."/>
            <person name="Park H.-J."/>
            <person name="Ramirez L."/>
            <person name="Alfaro M."/>
            <person name="Sun H."/>
            <person name="Tritt A."/>
            <person name="Yoshinaga Y."/>
            <person name="Zwiers L.-H."/>
            <person name="Turgeon B."/>
            <person name="Goodwin S."/>
            <person name="Spatafora J."/>
            <person name="Crous P."/>
            <person name="Grigoriev I."/>
        </authorList>
    </citation>
    <scope>NUCLEOTIDE SEQUENCE</scope>
    <source>
        <strain evidence="5">CBS 122367</strain>
    </source>
</reference>
<dbReference type="PIRSF" id="PIRSF001112">
    <property type="entry name" value="Epoxide_hydrolase"/>
    <property type="match status" value="1"/>
</dbReference>
<evidence type="ECO:0000313" key="6">
    <source>
        <dbReference type="Proteomes" id="UP000799291"/>
    </source>
</evidence>
<dbReference type="GO" id="GO:0004301">
    <property type="term" value="F:epoxide hydrolase activity"/>
    <property type="evidence" value="ECO:0007669"/>
    <property type="project" value="TreeGrafter"/>
</dbReference>